<feature type="region of interest" description="Disordered" evidence="3">
    <location>
        <begin position="1"/>
        <end position="21"/>
    </location>
</feature>
<dbReference type="InterPro" id="IPR002168">
    <property type="entry name" value="Lipase_GDXG_HIS_AS"/>
</dbReference>
<dbReference type="InterPro" id="IPR013094">
    <property type="entry name" value="AB_hydrolase_3"/>
</dbReference>
<reference evidence="5" key="1">
    <citation type="submission" date="2020-11" db="EMBL/GenBank/DDBJ databases">
        <title>Nocardia NEAU-351.nov., a novel actinomycete isolated from the cow dung.</title>
        <authorList>
            <person name="Zhang X."/>
        </authorList>
    </citation>
    <scope>NUCLEOTIDE SEQUENCE</scope>
    <source>
        <strain evidence="5">NEAU-351</strain>
    </source>
</reference>
<dbReference type="AlphaFoldDB" id="A0A931N2C8"/>
<dbReference type="PANTHER" id="PTHR48081">
    <property type="entry name" value="AB HYDROLASE SUPERFAMILY PROTEIN C4A8.06C"/>
    <property type="match status" value="1"/>
</dbReference>
<dbReference type="PROSITE" id="PS01173">
    <property type="entry name" value="LIPASE_GDXG_HIS"/>
    <property type="match status" value="1"/>
</dbReference>
<keyword evidence="2 5" id="KW-0378">Hydrolase</keyword>
<organism evidence="5 6">
    <name type="scientific">Nocardia bovistercoris</name>
    <dbReference type="NCBI Taxonomy" id="2785916"/>
    <lineage>
        <taxon>Bacteria</taxon>
        <taxon>Bacillati</taxon>
        <taxon>Actinomycetota</taxon>
        <taxon>Actinomycetes</taxon>
        <taxon>Mycobacteriales</taxon>
        <taxon>Nocardiaceae</taxon>
        <taxon>Nocardia</taxon>
    </lineage>
</organism>
<evidence type="ECO:0000256" key="2">
    <source>
        <dbReference type="ARBA" id="ARBA00022801"/>
    </source>
</evidence>
<dbReference type="SUPFAM" id="SSF53474">
    <property type="entry name" value="alpha/beta-Hydrolases"/>
    <property type="match status" value="1"/>
</dbReference>
<dbReference type="InterPro" id="IPR029058">
    <property type="entry name" value="AB_hydrolase_fold"/>
</dbReference>
<keyword evidence="6" id="KW-1185">Reference proteome</keyword>
<protein>
    <submittedName>
        <fullName evidence="5">Alpha/beta hydrolase fold domain-containing protein</fullName>
    </submittedName>
</protein>
<dbReference type="Gene3D" id="3.40.50.1820">
    <property type="entry name" value="alpha/beta hydrolase"/>
    <property type="match status" value="1"/>
</dbReference>
<dbReference type="InterPro" id="IPR050300">
    <property type="entry name" value="GDXG_lipolytic_enzyme"/>
</dbReference>
<comment type="similarity">
    <text evidence="1">Belongs to the 'GDXG' lipolytic enzyme family.</text>
</comment>
<dbReference type="PANTHER" id="PTHR48081:SF8">
    <property type="entry name" value="ALPHA_BETA HYDROLASE FOLD-3 DOMAIN-CONTAINING PROTEIN-RELATED"/>
    <property type="match status" value="1"/>
</dbReference>
<evidence type="ECO:0000256" key="1">
    <source>
        <dbReference type="ARBA" id="ARBA00010515"/>
    </source>
</evidence>
<proteinExistence type="inferred from homology"/>
<sequence length="303" mass="32479">MAGKPMLGHHDSPIPTNSAPAAANAIDRIAVRTRDRTLRGRQGEIPVRDYVPEAARADAAALLWLHGGGFAWGNLDTAESHMVATRIAESGRTVRTVDYRLAPRFPWSRPGAVNHFPAGLDDVVDAARDLAEHAERIVLGGASAGACLAVTAARRLIAVSGLVLCYGIYHAELPPPSASVRDSVRGLAGYRQLSRPAVHRMNLNYVGRPDLLDSAFPGGGDLTGLPPTLLLDADHDTLRASGETFATELETAGVPVSRTVVSNSWHGYLNRHQLNGFRFALDAMTTWLDARDAAFGMRDAPSR</sequence>
<evidence type="ECO:0000313" key="5">
    <source>
        <dbReference type="EMBL" id="MBH0779360.1"/>
    </source>
</evidence>
<evidence type="ECO:0000313" key="6">
    <source>
        <dbReference type="Proteomes" id="UP000655751"/>
    </source>
</evidence>
<gene>
    <name evidence="5" type="ORF">IT779_24125</name>
</gene>
<dbReference type="Proteomes" id="UP000655751">
    <property type="component" value="Unassembled WGS sequence"/>
</dbReference>
<feature type="domain" description="Alpha/beta hydrolase fold-3" evidence="4">
    <location>
        <begin position="62"/>
        <end position="269"/>
    </location>
</feature>
<evidence type="ECO:0000259" key="4">
    <source>
        <dbReference type="Pfam" id="PF07859"/>
    </source>
</evidence>
<dbReference type="Pfam" id="PF07859">
    <property type="entry name" value="Abhydrolase_3"/>
    <property type="match status" value="1"/>
</dbReference>
<dbReference type="EMBL" id="JADMLG010000010">
    <property type="protein sequence ID" value="MBH0779360.1"/>
    <property type="molecule type" value="Genomic_DNA"/>
</dbReference>
<dbReference type="RefSeq" id="WP_196151669.1">
    <property type="nucleotide sequence ID" value="NZ_JADMLG010000010.1"/>
</dbReference>
<dbReference type="GO" id="GO:0016787">
    <property type="term" value="F:hydrolase activity"/>
    <property type="evidence" value="ECO:0007669"/>
    <property type="project" value="UniProtKB-KW"/>
</dbReference>
<comment type="caution">
    <text evidence="5">The sequence shown here is derived from an EMBL/GenBank/DDBJ whole genome shotgun (WGS) entry which is preliminary data.</text>
</comment>
<accession>A0A931N2C8</accession>
<evidence type="ECO:0000256" key="3">
    <source>
        <dbReference type="SAM" id="MobiDB-lite"/>
    </source>
</evidence>
<name>A0A931N2C8_9NOCA</name>